<keyword evidence="4" id="KW-1185">Reference proteome</keyword>
<dbReference type="PROSITE" id="PS50042">
    <property type="entry name" value="CNMP_BINDING_3"/>
    <property type="match status" value="2"/>
</dbReference>
<dbReference type="SUPFAM" id="SSF48452">
    <property type="entry name" value="TPR-like"/>
    <property type="match status" value="1"/>
</dbReference>
<evidence type="ECO:0000259" key="2">
    <source>
        <dbReference type="PROSITE" id="PS50042"/>
    </source>
</evidence>
<gene>
    <name evidence="3" type="ORF">EA187_05860</name>
</gene>
<name>A0ABY0CZE9_9DELT</name>
<dbReference type="PANTHER" id="PTHR24567">
    <property type="entry name" value="CRP FAMILY TRANSCRIPTIONAL REGULATORY PROTEIN"/>
    <property type="match status" value="1"/>
</dbReference>
<dbReference type="SMART" id="SM00100">
    <property type="entry name" value="cNMP"/>
    <property type="match status" value="2"/>
</dbReference>
<comment type="caution">
    <text evidence="3">The sequence shown here is derived from an EMBL/GenBank/DDBJ whole genome shotgun (WGS) entry which is preliminary data.</text>
</comment>
<feature type="compositionally biased region" description="Basic and acidic residues" evidence="1">
    <location>
        <begin position="214"/>
        <end position="227"/>
    </location>
</feature>
<dbReference type="InterPro" id="IPR000595">
    <property type="entry name" value="cNMP-bd_dom"/>
</dbReference>
<feature type="region of interest" description="Disordered" evidence="1">
    <location>
        <begin position="125"/>
        <end position="147"/>
    </location>
</feature>
<dbReference type="Pfam" id="PF00027">
    <property type="entry name" value="cNMP_binding"/>
    <property type="match status" value="2"/>
</dbReference>
<feature type="compositionally biased region" description="Basic and acidic residues" evidence="1">
    <location>
        <begin position="161"/>
        <end position="170"/>
    </location>
</feature>
<proteinExistence type="predicted"/>
<accession>A0ABY0CZE9</accession>
<dbReference type="Proteomes" id="UP000282926">
    <property type="component" value="Unassembled WGS sequence"/>
</dbReference>
<feature type="region of interest" description="Disordered" evidence="1">
    <location>
        <begin position="159"/>
        <end position="234"/>
    </location>
</feature>
<dbReference type="Gene3D" id="2.60.120.10">
    <property type="entry name" value="Jelly Rolls"/>
    <property type="match status" value="2"/>
</dbReference>
<evidence type="ECO:0000256" key="1">
    <source>
        <dbReference type="SAM" id="MobiDB-lite"/>
    </source>
</evidence>
<dbReference type="CDD" id="cd00038">
    <property type="entry name" value="CAP_ED"/>
    <property type="match status" value="2"/>
</dbReference>
<evidence type="ECO:0000313" key="3">
    <source>
        <dbReference type="EMBL" id="RVU48951.1"/>
    </source>
</evidence>
<feature type="domain" description="Cyclic nucleotide-binding" evidence="2">
    <location>
        <begin position="431"/>
        <end position="551"/>
    </location>
</feature>
<dbReference type="SUPFAM" id="SSF51206">
    <property type="entry name" value="cAMP-binding domain-like"/>
    <property type="match status" value="2"/>
</dbReference>
<reference evidence="3 4" key="1">
    <citation type="submission" date="2019-01" db="EMBL/GenBank/DDBJ databases">
        <title>Lujinxingia litoralis gen. nov., sp. nov. and Lujinxingia sediminis gen. nov., sp. nov., new members in the order Bradymonadales, isolated from coastal sediment.</title>
        <authorList>
            <person name="Li C.-M."/>
        </authorList>
    </citation>
    <scope>NUCLEOTIDE SEQUENCE [LARGE SCALE GENOMIC DNA]</scope>
    <source>
        <strain evidence="3 4">SEH01</strain>
    </source>
</reference>
<dbReference type="InterPro" id="IPR050397">
    <property type="entry name" value="Env_Response_Regulators"/>
</dbReference>
<organism evidence="3 4">
    <name type="scientific">Lujinxingia sediminis</name>
    <dbReference type="NCBI Taxonomy" id="2480984"/>
    <lineage>
        <taxon>Bacteria</taxon>
        <taxon>Deltaproteobacteria</taxon>
        <taxon>Bradymonadales</taxon>
        <taxon>Lujinxingiaceae</taxon>
        <taxon>Lujinxingia</taxon>
    </lineage>
</organism>
<dbReference type="EMBL" id="SADD01000001">
    <property type="protein sequence ID" value="RVU48951.1"/>
    <property type="molecule type" value="Genomic_DNA"/>
</dbReference>
<dbReference type="InterPro" id="IPR018490">
    <property type="entry name" value="cNMP-bd_dom_sf"/>
</dbReference>
<dbReference type="InterPro" id="IPR014710">
    <property type="entry name" value="RmlC-like_jellyroll"/>
</dbReference>
<evidence type="ECO:0000313" key="4">
    <source>
        <dbReference type="Proteomes" id="UP000282926"/>
    </source>
</evidence>
<dbReference type="Gene3D" id="1.25.40.10">
    <property type="entry name" value="Tetratricopeptide repeat domain"/>
    <property type="match status" value="1"/>
</dbReference>
<protein>
    <submittedName>
        <fullName evidence="3">Cyclic nucleotide-binding domain-containing protein</fullName>
    </submittedName>
</protein>
<feature type="domain" description="Cyclic nucleotide-binding" evidence="2">
    <location>
        <begin position="300"/>
        <end position="402"/>
    </location>
</feature>
<sequence length="574" mass="63692">MARSGCARACERALEMSNPRLRKYLAYYQRTLSEEPENIEARLRLAALFCEMERPRHAIEEYGTAAKLLAAAGLPLEAIAACKAILEMDASHTETQFFLARLYAQAPEATGHVARVARPVDGQVRRAQPTPVPQDRPAMAAETSSAYWSRETSGVRVQALSEKEAEEVRRGQKSAITLGRPKSSPRLATPVATSGSPTSDVHREATRHAPAYRGSDDGDVTRVERPRFGGGDSDADPTFQVRVFEWDGLALDEESDSRWETLQAFDAIDEPPTMELREEDSGLLIEERHVRRSELPTIPLFSQLPADAFVEALRVMEHRRVAPGTVLASPDDPKVCLYVIVKGCVRVEKSLVDGRTVFLARLREGEVFGEFRLLTGRDGMARVVAEEGLEVLAVRDDVVYQLGRRFPEVWDALWGFYYTRMLNNLLASSAIFGGLSPEQREVLGRHFKMREWVAGEALFSRGHHVERLSLLVSGSVEVEVIGRRGQREVVDTLEEGAFLGVTPCAQLSEAGATVRARTDVIVLELSATIFRDLLSKVASVGEAVRREVALRKERSRQARARGYAESGVAPTTRR</sequence>
<dbReference type="PANTHER" id="PTHR24567:SF74">
    <property type="entry name" value="HTH-TYPE TRANSCRIPTIONAL REGULATOR ARCR"/>
    <property type="match status" value="1"/>
</dbReference>
<dbReference type="InterPro" id="IPR011990">
    <property type="entry name" value="TPR-like_helical_dom_sf"/>
</dbReference>